<dbReference type="InterPro" id="IPR003488">
    <property type="entry name" value="DprA"/>
</dbReference>
<dbReference type="GO" id="GO:0009294">
    <property type="term" value="P:DNA-mediated transformation"/>
    <property type="evidence" value="ECO:0007669"/>
    <property type="project" value="InterPro"/>
</dbReference>
<dbReference type="Pfam" id="PF02481">
    <property type="entry name" value="DNA_processg_A"/>
    <property type="match status" value="1"/>
</dbReference>
<feature type="domain" description="Smf/DprA SLOG" evidence="2">
    <location>
        <begin position="102"/>
        <end position="307"/>
    </location>
</feature>
<comment type="similarity">
    <text evidence="1">Belongs to the DprA/Smf family.</text>
</comment>
<organism evidence="3 4">
    <name type="scientific">Boudabousia tangfeifanii</name>
    <dbReference type="NCBI Taxonomy" id="1912795"/>
    <lineage>
        <taxon>Bacteria</taxon>
        <taxon>Bacillati</taxon>
        <taxon>Actinomycetota</taxon>
        <taxon>Actinomycetes</taxon>
        <taxon>Actinomycetales</taxon>
        <taxon>Actinomycetaceae</taxon>
        <taxon>Boudabousia</taxon>
    </lineage>
</organism>
<dbReference type="InterPro" id="IPR057666">
    <property type="entry name" value="DrpA_SLOG"/>
</dbReference>
<dbReference type="AlphaFoldDB" id="A0A1D9MMR5"/>
<dbReference type="SUPFAM" id="SSF102405">
    <property type="entry name" value="MCP/YpsA-like"/>
    <property type="match status" value="1"/>
</dbReference>
<sequence>MQTVANIESPKDAMMIWSYLVEPVEPFAKQLLAVFDPIKALEWLAPENSFSQKWEQVPMEVKNELIIGHQRLPIMVERWQERLKECNLNAMKDRLREVNANFLAPNDADWPIGLNDLGYEAPIGLWVRGKLPKQLPIALVGARASSLYGDRVASDFSAQLAEAGATIISGGAFGIDAAAHRGALAVLGKTVAFMAGGVDELYPLALRELHEEIIRTGAIVSEYPPFARPARWRFLHRNRLIAAASRCTVVVEAGNRSGALATARRAQEIGRPVGSVPGAINAPTSQGTNQLLRNGATCVTSPEQIIALCRPIETKGEDFNVEVIPGIDTALPGELSAVARRVWDSLPKRSNAKIARLANAAGLSQSEVKPILTELQLQGYVVQTGPQEYKRGIRVPEG</sequence>
<dbReference type="KEGG" id="avu:BK816_03910"/>
<dbReference type="PANTHER" id="PTHR43022:SF1">
    <property type="entry name" value="PROTEIN SMF"/>
    <property type="match status" value="1"/>
</dbReference>
<gene>
    <name evidence="3" type="ORF">BK816_03910</name>
</gene>
<protein>
    <submittedName>
        <fullName evidence="3">DNA protecting protein DprA</fullName>
    </submittedName>
</protein>
<dbReference type="Proteomes" id="UP000176288">
    <property type="component" value="Chromosome"/>
</dbReference>
<evidence type="ECO:0000259" key="2">
    <source>
        <dbReference type="Pfam" id="PF02481"/>
    </source>
</evidence>
<keyword evidence="4" id="KW-1185">Reference proteome</keyword>
<dbReference type="Gene3D" id="3.40.50.450">
    <property type="match status" value="1"/>
</dbReference>
<dbReference type="PANTHER" id="PTHR43022">
    <property type="entry name" value="PROTEIN SMF"/>
    <property type="match status" value="1"/>
</dbReference>
<evidence type="ECO:0000256" key="1">
    <source>
        <dbReference type="ARBA" id="ARBA00006525"/>
    </source>
</evidence>
<evidence type="ECO:0000313" key="4">
    <source>
        <dbReference type="Proteomes" id="UP000176288"/>
    </source>
</evidence>
<reference evidence="3 4" key="1">
    <citation type="submission" date="2016-10" db="EMBL/GenBank/DDBJ databases">
        <title>Actinomyces aegypiusis sp. nov., isolated from the Aegypius monachus in Qinghai Tibet Plateau China.</title>
        <authorList>
            <person name="Wang Y."/>
        </authorList>
    </citation>
    <scope>NUCLEOTIDE SEQUENCE [LARGE SCALE GENOMIC DNA]</scope>
    <source>
        <strain evidence="3 4">VUL4_3</strain>
    </source>
</reference>
<evidence type="ECO:0000313" key="3">
    <source>
        <dbReference type="EMBL" id="AOZ73453.1"/>
    </source>
</evidence>
<proteinExistence type="inferred from homology"/>
<dbReference type="EMBL" id="CP017812">
    <property type="protein sequence ID" value="AOZ73453.1"/>
    <property type="molecule type" value="Genomic_DNA"/>
</dbReference>
<dbReference type="NCBIfam" id="TIGR00732">
    <property type="entry name" value="dprA"/>
    <property type="match status" value="1"/>
</dbReference>
<accession>A0A1D9MMR5</accession>
<dbReference type="STRING" id="1912795.BK816_03910"/>
<name>A0A1D9MMR5_9ACTO</name>